<protein>
    <submittedName>
        <fullName evidence="3">Leucine-rich repeat-containing protein 40</fullName>
    </submittedName>
</protein>
<dbReference type="Pfam" id="PF00560">
    <property type="entry name" value="LRR_1"/>
    <property type="match status" value="1"/>
</dbReference>
<dbReference type="PANTHER" id="PTHR48051:SF1">
    <property type="entry name" value="RAS SUPPRESSOR PROTEIN 1"/>
    <property type="match status" value="1"/>
</dbReference>
<dbReference type="STRING" id="471704.A0A195EH06"/>
<dbReference type="AlphaFoldDB" id="A0A195EH06"/>
<evidence type="ECO:0000313" key="4">
    <source>
        <dbReference type="Proteomes" id="UP000078492"/>
    </source>
</evidence>
<dbReference type="EMBL" id="KQ978957">
    <property type="protein sequence ID" value="KYN27154.1"/>
    <property type="molecule type" value="Genomic_DNA"/>
</dbReference>
<dbReference type="InterPro" id="IPR032675">
    <property type="entry name" value="LRR_dom_sf"/>
</dbReference>
<dbReference type="Pfam" id="PF13855">
    <property type="entry name" value="LRR_8"/>
    <property type="match status" value="1"/>
</dbReference>
<name>A0A195EH06_9HYME</name>
<dbReference type="Proteomes" id="UP000078492">
    <property type="component" value="Unassembled WGS sequence"/>
</dbReference>
<evidence type="ECO:0000256" key="1">
    <source>
        <dbReference type="ARBA" id="ARBA00022614"/>
    </source>
</evidence>
<sequence>MFEDTPIKKKRRILENQIVIFISLLKFYEPLFMTFNNSTKWLNLTDVNISNNKIDVLPRKLGALHCLRRLNLSHNCLRRFEWAWLKKTHIKRTLHFLDISNNSLIELSEYIWNLNALVELKLSHNLLGYLPQGIEKLRNLRTLDLSHNFLKYLPAGITNLKLQTIDISMNPLVSDTNWECDVMLPSLAQFAAKTLQQYCRYVAFLNLL</sequence>
<dbReference type="GO" id="GO:0005737">
    <property type="term" value="C:cytoplasm"/>
    <property type="evidence" value="ECO:0007669"/>
    <property type="project" value="TreeGrafter"/>
</dbReference>
<dbReference type="InterPro" id="IPR001611">
    <property type="entry name" value="Leu-rich_rpt"/>
</dbReference>
<dbReference type="PRINTS" id="PR00019">
    <property type="entry name" value="LEURICHRPT"/>
</dbReference>
<keyword evidence="4" id="KW-1185">Reference proteome</keyword>
<dbReference type="Gene3D" id="3.80.10.10">
    <property type="entry name" value="Ribonuclease Inhibitor"/>
    <property type="match status" value="1"/>
</dbReference>
<dbReference type="PANTHER" id="PTHR48051">
    <property type="match status" value="1"/>
</dbReference>
<dbReference type="PROSITE" id="PS51450">
    <property type="entry name" value="LRR"/>
    <property type="match status" value="1"/>
</dbReference>
<dbReference type="InterPro" id="IPR050216">
    <property type="entry name" value="LRR_domain-containing"/>
</dbReference>
<organism evidence="3 4">
    <name type="scientific">Trachymyrmex cornetzi</name>
    <dbReference type="NCBI Taxonomy" id="471704"/>
    <lineage>
        <taxon>Eukaryota</taxon>
        <taxon>Metazoa</taxon>
        <taxon>Ecdysozoa</taxon>
        <taxon>Arthropoda</taxon>
        <taxon>Hexapoda</taxon>
        <taxon>Insecta</taxon>
        <taxon>Pterygota</taxon>
        <taxon>Neoptera</taxon>
        <taxon>Endopterygota</taxon>
        <taxon>Hymenoptera</taxon>
        <taxon>Apocrita</taxon>
        <taxon>Aculeata</taxon>
        <taxon>Formicoidea</taxon>
        <taxon>Formicidae</taxon>
        <taxon>Myrmicinae</taxon>
        <taxon>Trachymyrmex</taxon>
    </lineage>
</organism>
<evidence type="ECO:0000313" key="3">
    <source>
        <dbReference type="EMBL" id="KYN27154.1"/>
    </source>
</evidence>
<gene>
    <name evidence="3" type="ORF">ALC57_03497</name>
</gene>
<keyword evidence="1" id="KW-0433">Leucine-rich repeat</keyword>
<reference evidence="3 4" key="1">
    <citation type="submission" date="2015-09" db="EMBL/GenBank/DDBJ databases">
        <title>Trachymyrmex cornetzi WGS genome.</title>
        <authorList>
            <person name="Nygaard S."/>
            <person name="Hu H."/>
            <person name="Boomsma J."/>
            <person name="Zhang G."/>
        </authorList>
    </citation>
    <scope>NUCLEOTIDE SEQUENCE [LARGE SCALE GENOMIC DNA]</scope>
    <source>
        <strain evidence="3">Tcor2-1</strain>
        <tissue evidence="3">Whole body</tissue>
    </source>
</reference>
<accession>A0A195EH06</accession>
<dbReference type="InterPro" id="IPR003591">
    <property type="entry name" value="Leu-rich_rpt_typical-subtyp"/>
</dbReference>
<dbReference type="SMART" id="SM00369">
    <property type="entry name" value="LRR_TYP"/>
    <property type="match status" value="3"/>
</dbReference>
<dbReference type="SUPFAM" id="SSF52058">
    <property type="entry name" value="L domain-like"/>
    <property type="match status" value="1"/>
</dbReference>
<proteinExistence type="predicted"/>
<evidence type="ECO:0000256" key="2">
    <source>
        <dbReference type="ARBA" id="ARBA00022737"/>
    </source>
</evidence>
<keyword evidence="2" id="KW-0677">Repeat</keyword>